<organism evidence="6 7">
    <name type="scientific">Desulfofustis glycolicus DSM 9705</name>
    <dbReference type="NCBI Taxonomy" id="1121409"/>
    <lineage>
        <taxon>Bacteria</taxon>
        <taxon>Pseudomonadati</taxon>
        <taxon>Thermodesulfobacteriota</taxon>
        <taxon>Desulfobulbia</taxon>
        <taxon>Desulfobulbales</taxon>
        <taxon>Desulfocapsaceae</taxon>
        <taxon>Desulfofustis</taxon>
    </lineage>
</organism>
<dbReference type="Pfam" id="PF01565">
    <property type="entry name" value="FAD_binding_4"/>
    <property type="match status" value="2"/>
</dbReference>
<dbReference type="Gene3D" id="3.30.70.2740">
    <property type="match status" value="1"/>
</dbReference>
<dbReference type="AlphaFoldDB" id="A0A1M5T5T1"/>
<dbReference type="InterPro" id="IPR016166">
    <property type="entry name" value="FAD-bd_PCMH"/>
</dbReference>
<dbReference type="InterPro" id="IPR036318">
    <property type="entry name" value="FAD-bd_PCMH-like_sf"/>
</dbReference>
<evidence type="ECO:0000256" key="3">
    <source>
        <dbReference type="ARBA" id="ARBA00022827"/>
    </source>
</evidence>
<dbReference type="InterPro" id="IPR006094">
    <property type="entry name" value="Oxid_FAD_bind_N"/>
</dbReference>
<dbReference type="InterPro" id="IPR016164">
    <property type="entry name" value="FAD-linked_Oxase-like_C"/>
</dbReference>
<dbReference type="OrthoDB" id="9811557at2"/>
<reference evidence="6 7" key="1">
    <citation type="submission" date="2016-11" db="EMBL/GenBank/DDBJ databases">
        <authorList>
            <person name="Jaros S."/>
            <person name="Januszkiewicz K."/>
            <person name="Wedrychowicz H."/>
        </authorList>
    </citation>
    <scope>NUCLEOTIDE SEQUENCE [LARGE SCALE GENOMIC DNA]</scope>
    <source>
        <strain evidence="6 7">DSM 9705</strain>
    </source>
</reference>
<dbReference type="SUPFAM" id="SSF56176">
    <property type="entry name" value="FAD-binding/transporter-associated domain-like"/>
    <property type="match status" value="2"/>
</dbReference>
<dbReference type="InterPro" id="IPR004113">
    <property type="entry name" value="FAD-bd_oxidored_4_C"/>
</dbReference>
<evidence type="ECO:0000313" key="6">
    <source>
        <dbReference type="EMBL" id="SHH46117.1"/>
    </source>
</evidence>
<dbReference type="InterPro" id="IPR016169">
    <property type="entry name" value="FAD-bd_PCMH_sub2"/>
</dbReference>
<evidence type="ECO:0000313" key="7">
    <source>
        <dbReference type="Proteomes" id="UP000184139"/>
    </source>
</evidence>
<proteinExistence type="predicted"/>
<dbReference type="PROSITE" id="PS51387">
    <property type="entry name" value="FAD_PCMH"/>
    <property type="match status" value="2"/>
</dbReference>
<keyword evidence="3" id="KW-0274">FAD</keyword>
<dbReference type="Gene3D" id="3.30.465.10">
    <property type="match status" value="2"/>
</dbReference>
<feature type="domain" description="FAD-binding PCMH-type" evidence="5">
    <location>
        <begin position="37"/>
        <end position="214"/>
    </location>
</feature>
<dbReference type="InterPro" id="IPR051914">
    <property type="entry name" value="FAD-linked_OxidoTrans_Type4"/>
</dbReference>
<comment type="cofactor">
    <cofactor evidence="1">
        <name>FAD</name>
        <dbReference type="ChEBI" id="CHEBI:57692"/>
    </cofactor>
</comment>
<evidence type="ECO:0000259" key="5">
    <source>
        <dbReference type="PROSITE" id="PS51387"/>
    </source>
</evidence>
<protein>
    <submittedName>
        <fullName evidence="6">D-lactate dehydrogenase (Cytochrome)</fullName>
    </submittedName>
</protein>
<sequence>MINESFIRSMEEIVGKEYVKHSKADMELYSYDASVVPTDMPGVVVFPGTTEEVARVLREAHRAGVPSVSRGFATNLSGGTISHSGVVVALSRLNEILEIHPESRYAVVHTGVTNLELQEAVAPFGMFFAPDPASQKVSTIGGNVGENSGGPRCLKYGVTSNHILGMKMVTADGEIVDVAGPAFDPPGYDLRGLMVGSEGCLGVATEIIVRITPKTESVITMLAIYDEIPHAARSVSEIIRAGIVPLTLEMMDNTIIKAVEMGAPCGYPQDAAAVLIIEVEGMNAGLQEQAEKIEEICMATQCREVRTAKNQAERDLLWKGRRGAFGAICNLSPNYLVNDGCVLRSRLPEALEGVREISEKYGRPVGNVFHAGDGNLHPLLMFDSRHPEELEQAHKAGWGIMEVCAELGGTISGEHGVGHEKQEAMHMIFSGNDLNTQQDVKLALDPDNLLNPGKVIPLPPEGQRRLPPSEPTILRRPGGAAAAGVKEAMGIIKKARSEKKAVRFAGNGTFNGIGNYSETPAQIVDSLQMSEIIEYDNDNQFITAGAGVTLAALQVKLGEKNQWLPIRPSYFTTDSTTGSIVAMAAVGPERVSYGGPRDMLLGLQYIDSTGSMVSAGGKVMKNVAGYDMTRLLNGSLGTLGLITEATWKVATRPETCRMVAAVGSHEKCYAAATKIANSNLLAVSVTMVPEADNWKLVVGFEGLQIVVPSQIKRCAEVMQSIGLAVSGDSEYPLEEGCHTGAFEKIWQSPFVLQADVIIARVLECYLDLERIVRPDQVLLDVACARIHAGFVDLTAEQWKKIDSLVKRCQGHVVVLKASEAFRKSNDVFGSTRPEWKLSHAIKGVLDPDRIFAPGILPGRV</sequence>
<dbReference type="PANTHER" id="PTHR42934:SF1">
    <property type="entry name" value="GLYCOLATE OXIDASE SUBUNIT GLCD"/>
    <property type="match status" value="1"/>
</dbReference>
<dbReference type="InterPro" id="IPR016171">
    <property type="entry name" value="Vanillyl_alc_oxidase_C-sub2"/>
</dbReference>
<name>A0A1M5T5T1_9BACT</name>
<dbReference type="PANTHER" id="PTHR42934">
    <property type="entry name" value="GLYCOLATE OXIDASE SUBUNIT GLCD"/>
    <property type="match status" value="1"/>
</dbReference>
<feature type="domain" description="FAD-binding PCMH-type" evidence="5">
    <location>
        <begin position="466"/>
        <end position="652"/>
    </location>
</feature>
<gene>
    <name evidence="6" type="ORF">SAMN02745124_00618</name>
</gene>
<keyword evidence="4" id="KW-0560">Oxidoreductase</keyword>
<dbReference type="RefSeq" id="WP_073373344.1">
    <property type="nucleotide sequence ID" value="NZ_FQXS01000002.1"/>
</dbReference>
<dbReference type="GO" id="GO:0016491">
    <property type="term" value="F:oxidoreductase activity"/>
    <property type="evidence" value="ECO:0007669"/>
    <property type="project" value="UniProtKB-KW"/>
</dbReference>
<evidence type="ECO:0000256" key="2">
    <source>
        <dbReference type="ARBA" id="ARBA00022630"/>
    </source>
</evidence>
<evidence type="ECO:0000256" key="4">
    <source>
        <dbReference type="ARBA" id="ARBA00023002"/>
    </source>
</evidence>
<dbReference type="Pfam" id="PF02913">
    <property type="entry name" value="FAD-oxidase_C"/>
    <property type="match status" value="1"/>
</dbReference>
<dbReference type="Gene3D" id="1.10.45.10">
    <property type="entry name" value="Vanillyl-alcohol Oxidase, Chain A, domain 4"/>
    <property type="match status" value="1"/>
</dbReference>
<dbReference type="EMBL" id="FQXS01000002">
    <property type="protein sequence ID" value="SHH46117.1"/>
    <property type="molecule type" value="Genomic_DNA"/>
</dbReference>
<evidence type="ECO:0000256" key="1">
    <source>
        <dbReference type="ARBA" id="ARBA00001974"/>
    </source>
</evidence>
<keyword evidence="7" id="KW-1185">Reference proteome</keyword>
<keyword evidence="2" id="KW-0285">Flavoprotein</keyword>
<dbReference type="Proteomes" id="UP000184139">
    <property type="component" value="Unassembled WGS sequence"/>
</dbReference>
<dbReference type="SUPFAM" id="SSF55103">
    <property type="entry name" value="FAD-linked oxidases, C-terminal domain"/>
    <property type="match status" value="2"/>
</dbReference>
<dbReference type="GO" id="GO:0071949">
    <property type="term" value="F:FAD binding"/>
    <property type="evidence" value="ECO:0007669"/>
    <property type="project" value="InterPro"/>
</dbReference>
<dbReference type="STRING" id="1121409.SAMN02745124_00618"/>
<accession>A0A1M5T5T1</accession>